<keyword evidence="1" id="KW-0732">Signal</keyword>
<dbReference type="OrthoDB" id="5815858at2"/>
<reference evidence="3" key="1">
    <citation type="submission" date="2015-10" db="EMBL/GenBank/DDBJ databases">
        <authorList>
            <person name="Regsiter A."/>
            <person name="william w."/>
        </authorList>
    </citation>
    <scope>NUCLEOTIDE SEQUENCE [LARGE SCALE GENOMIC DNA]</scope>
</reference>
<name>A0A1J1LP94_9CYAN</name>
<evidence type="ECO:0000256" key="1">
    <source>
        <dbReference type="SAM" id="SignalP"/>
    </source>
</evidence>
<feature type="chain" id="PRO_5012294842" evidence="1">
    <location>
        <begin position="26"/>
        <end position="121"/>
    </location>
</feature>
<proteinExistence type="predicted"/>
<keyword evidence="3" id="KW-1185">Reference proteome</keyword>
<dbReference type="EMBL" id="CZDF01000171">
    <property type="protein sequence ID" value="CUR34062.1"/>
    <property type="molecule type" value="Genomic_DNA"/>
</dbReference>
<evidence type="ECO:0000313" key="2">
    <source>
        <dbReference type="EMBL" id="CUR34062.1"/>
    </source>
</evidence>
<sequence>MKVQTSVFAALLSLSVLATANVAKADTVKARCDVYPKGEDKASSSGLCTFSQRQGAVGIQLQNGKRYDLRPVGDEPGNYVDQNGKSAYRQAGLDDKGQIYRLANESIYIYWDTAPYSNSNR</sequence>
<accession>A0A1J1LP94</accession>
<dbReference type="AlphaFoldDB" id="A0A1J1LP94"/>
<dbReference type="Proteomes" id="UP000184315">
    <property type="component" value="Unassembled WGS sequence"/>
</dbReference>
<gene>
    <name evidence="2" type="ORF">PL9214640069</name>
</gene>
<feature type="signal peptide" evidence="1">
    <location>
        <begin position="1"/>
        <end position="25"/>
    </location>
</feature>
<evidence type="ECO:0000313" key="3">
    <source>
        <dbReference type="Proteomes" id="UP000184315"/>
    </source>
</evidence>
<protein>
    <submittedName>
        <fullName evidence="2">Uncharacterized protein</fullName>
    </submittedName>
</protein>
<organism evidence="2 3">
    <name type="scientific">Planktothrix tepida PCC 9214</name>
    <dbReference type="NCBI Taxonomy" id="671072"/>
    <lineage>
        <taxon>Bacteria</taxon>
        <taxon>Bacillati</taxon>
        <taxon>Cyanobacteriota</taxon>
        <taxon>Cyanophyceae</taxon>
        <taxon>Oscillatoriophycideae</taxon>
        <taxon>Oscillatoriales</taxon>
        <taxon>Microcoleaceae</taxon>
        <taxon>Planktothrix</taxon>
    </lineage>
</organism>
<dbReference type="RefSeq" id="WP_072720569.1">
    <property type="nucleotide sequence ID" value="NZ_LN889812.1"/>
</dbReference>
<dbReference type="STRING" id="671072.PL9214640069"/>